<keyword evidence="9" id="KW-1185">Reference proteome</keyword>
<feature type="transmembrane region" description="Helical" evidence="6">
    <location>
        <begin position="207"/>
        <end position="227"/>
    </location>
</feature>
<dbReference type="Pfam" id="PF04893">
    <property type="entry name" value="Yip1"/>
    <property type="match status" value="1"/>
</dbReference>
<feature type="transmembrane region" description="Helical" evidence="6">
    <location>
        <begin position="98"/>
        <end position="118"/>
    </location>
</feature>
<proteinExistence type="inferred from homology"/>
<reference evidence="8 9" key="1">
    <citation type="submission" date="2015-04" db="EMBL/GenBank/DDBJ databases">
        <authorList>
            <person name="Syromyatnikov M.Y."/>
            <person name="Popov V.N."/>
        </authorList>
    </citation>
    <scope>NUCLEOTIDE SEQUENCE [LARGE SCALE GENOMIC DNA]</scope>
</reference>
<feature type="domain" description="Yip1" evidence="7">
    <location>
        <begin position="80"/>
        <end position="256"/>
    </location>
</feature>
<name>A0A1J1IXL2_9DIPT</name>
<dbReference type="Proteomes" id="UP000183832">
    <property type="component" value="Unassembled WGS sequence"/>
</dbReference>
<dbReference type="AlphaFoldDB" id="A0A1J1IXL2"/>
<dbReference type="PANTHER" id="PTHR12822">
    <property type="entry name" value="PROTEIN YIPF"/>
    <property type="match status" value="1"/>
</dbReference>
<comment type="subcellular location">
    <subcellularLocation>
        <location evidence="6">Golgi apparatus membrane</location>
        <topology evidence="6">Multi-pass membrane protein</topology>
    </subcellularLocation>
    <subcellularLocation>
        <location evidence="1">Membrane</location>
        <topology evidence="1">Multi-pass membrane protein</topology>
    </subcellularLocation>
</comment>
<protein>
    <recommendedName>
        <fullName evidence="6">Protein YIPF</fullName>
    </recommendedName>
</protein>
<evidence type="ECO:0000256" key="3">
    <source>
        <dbReference type="ARBA" id="ARBA00022692"/>
    </source>
</evidence>
<sequence length="286" mass="32041">MSKGSDSLLNFNEFEDFGESPEISVNSPKKATINDGLEATPTTSAKISMFQIEYYQQFFNIDTMEVVDRIATSIIPKRAPSTYLKTHLGVNPDLYGPFWVTITLIFAIGISGNLANFLQHDHTSLFIWHYNFHLVSYASTCIIMYVCIMPIVIWGVLKWSVNLTDDIDLDIESAPYIPSLLSLVCLYGYSLAVYIPVSILWTIQFSFLQWLLVLTAAFLSGSVLINILMPSLKLSKYSFFLIIGIASAHFLLAAGFMLYFFHVPSATSNDIQKQPMVNLPIVNTTG</sequence>
<dbReference type="PANTHER" id="PTHR12822:SF2">
    <property type="entry name" value="PROTEIN YIPF"/>
    <property type="match status" value="1"/>
</dbReference>
<keyword evidence="5 6" id="KW-0472">Membrane</keyword>
<evidence type="ECO:0000313" key="9">
    <source>
        <dbReference type="Proteomes" id="UP000183832"/>
    </source>
</evidence>
<dbReference type="EMBL" id="CVRI01000060">
    <property type="protein sequence ID" value="CRL03902.1"/>
    <property type="molecule type" value="Genomic_DNA"/>
</dbReference>
<evidence type="ECO:0000256" key="5">
    <source>
        <dbReference type="ARBA" id="ARBA00023136"/>
    </source>
</evidence>
<gene>
    <name evidence="8" type="primary">putative Protein YIPF1</name>
    <name evidence="8" type="ORF">CLUMA_CG017024</name>
</gene>
<keyword evidence="4 6" id="KW-1133">Transmembrane helix</keyword>
<dbReference type="InterPro" id="IPR039765">
    <property type="entry name" value="Yip5/YIPF1/YIPF2"/>
</dbReference>
<evidence type="ECO:0000256" key="2">
    <source>
        <dbReference type="ARBA" id="ARBA00010596"/>
    </source>
</evidence>
<dbReference type="GO" id="GO:0016192">
    <property type="term" value="P:vesicle-mediated transport"/>
    <property type="evidence" value="ECO:0007669"/>
    <property type="project" value="InterPro"/>
</dbReference>
<dbReference type="GO" id="GO:0031267">
    <property type="term" value="F:small GTPase binding"/>
    <property type="evidence" value="ECO:0007669"/>
    <property type="project" value="InterPro"/>
</dbReference>
<feature type="transmembrane region" description="Helical" evidence="6">
    <location>
        <begin position="130"/>
        <end position="156"/>
    </location>
</feature>
<feature type="transmembrane region" description="Helical" evidence="6">
    <location>
        <begin position="239"/>
        <end position="261"/>
    </location>
</feature>
<evidence type="ECO:0000256" key="1">
    <source>
        <dbReference type="ARBA" id="ARBA00004141"/>
    </source>
</evidence>
<organism evidence="8 9">
    <name type="scientific">Clunio marinus</name>
    <dbReference type="NCBI Taxonomy" id="568069"/>
    <lineage>
        <taxon>Eukaryota</taxon>
        <taxon>Metazoa</taxon>
        <taxon>Ecdysozoa</taxon>
        <taxon>Arthropoda</taxon>
        <taxon>Hexapoda</taxon>
        <taxon>Insecta</taxon>
        <taxon>Pterygota</taxon>
        <taxon>Neoptera</taxon>
        <taxon>Endopterygota</taxon>
        <taxon>Diptera</taxon>
        <taxon>Nematocera</taxon>
        <taxon>Chironomoidea</taxon>
        <taxon>Chironomidae</taxon>
        <taxon>Clunio</taxon>
    </lineage>
</organism>
<evidence type="ECO:0000313" key="8">
    <source>
        <dbReference type="EMBL" id="CRL03902.1"/>
    </source>
</evidence>
<accession>A0A1J1IXL2</accession>
<evidence type="ECO:0000256" key="4">
    <source>
        <dbReference type="ARBA" id="ARBA00022989"/>
    </source>
</evidence>
<feature type="transmembrane region" description="Helical" evidence="6">
    <location>
        <begin position="176"/>
        <end position="195"/>
    </location>
</feature>
<dbReference type="OrthoDB" id="10256463at2759"/>
<evidence type="ECO:0000256" key="6">
    <source>
        <dbReference type="RuleBase" id="RU361264"/>
    </source>
</evidence>
<evidence type="ECO:0000259" key="7">
    <source>
        <dbReference type="Pfam" id="PF04893"/>
    </source>
</evidence>
<dbReference type="GO" id="GO:0000139">
    <property type="term" value="C:Golgi membrane"/>
    <property type="evidence" value="ECO:0007669"/>
    <property type="project" value="UniProtKB-SubCell"/>
</dbReference>
<dbReference type="InterPro" id="IPR006977">
    <property type="entry name" value="Yip1_dom"/>
</dbReference>
<dbReference type="STRING" id="568069.A0A1J1IXL2"/>
<comment type="similarity">
    <text evidence="2 6">Belongs to the YIP1 family.</text>
</comment>
<keyword evidence="3 6" id="KW-0812">Transmembrane</keyword>